<gene>
    <name evidence="2" type="ORF">CLODIP_2_CD11579</name>
</gene>
<accession>A0A8S1DJ15</accession>
<dbReference type="AlphaFoldDB" id="A0A8S1DJ15"/>
<feature type="compositionally biased region" description="Basic and acidic residues" evidence="1">
    <location>
        <begin position="153"/>
        <end position="182"/>
    </location>
</feature>
<name>A0A8S1DJ15_9INSE</name>
<dbReference type="EMBL" id="CADEPI010000153">
    <property type="protein sequence ID" value="CAB3377923.1"/>
    <property type="molecule type" value="Genomic_DNA"/>
</dbReference>
<evidence type="ECO:0000256" key="1">
    <source>
        <dbReference type="SAM" id="MobiDB-lite"/>
    </source>
</evidence>
<proteinExistence type="predicted"/>
<sequence>MIKNDNIMGKMYAREASRRVKEKIEANRREQERKEREQQSHASLKHAAHPRKSQVIDTNAEAAEFAAKQRKINLERKVKRQQELLELQQKWFEAKEDHQLAAMRARKVQRDRPDLLRRSPIVNEKERKELRKNLGEDELPGTKEALRRIRKFRQEEKAKKEQEDQRMQELRRSKSERRKDMVKNLVRKRAKSRTPDDKSCNSSGMLDMEDRIKGIKDMISMVVQSSPEKEI</sequence>
<feature type="region of interest" description="Disordered" evidence="1">
    <location>
        <begin position="153"/>
        <end position="208"/>
    </location>
</feature>
<comment type="caution">
    <text evidence="2">The sequence shown here is derived from an EMBL/GenBank/DDBJ whole genome shotgun (WGS) entry which is preliminary data.</text>
</comment>
<reference evidence="2 3" key="1">
    <citation type="submission" date="2020-04" db="EMBL/GenBank/DDBJ databases">
        <authorList>
            <person name="Alioto T."/>
            <person name="Alioto T."/>
            <person name="Gomez Garrido J."/>
        </authorList>
    </citation>
    <scope>NUCLEOTIDE SEQUENCE [LARGE SCALE GENOMIC DNA]</scope>
</reference>
<feature type="region of interest" description="Disordered" evidence="1">
    <location>
        <begin position="1"/>
        <end position="53"/>
    </location>
</feature>
<feature type="compositionally biased region" description="Basic and acidic residues" evidence="1">
    <location>
        <begin position="12"/>
        <end position="39"/>
    </location>
</feature>
<organism evidence="2 3">
    <name type="scientific">Cloeon dipterum</name>
    <dbReference type="NCBI Taxonomy" id="197152"/>
    <lineage>
        <taxon>Eukaryota</taxon>
        <taxon>Metazoa</taxon>
        <taxon>Ecdysozoa</taxon>
        <taxon>Arthropoda</taxon>
        <taxon>Hexapoda</taxon>
        <taxon>Insecta</taxon>
        <taxon>Pterygota</taxon>
        <taxon>Palaeoptera</taxon>
        <taxon>Ephemeroptera</taxon>
        <taxon>Pisciforma</taxon>
        <taxon>Baetidae</taxon>
        <taxon>Cloeon</taxon>
    </lineage>
</organism>
<evidence type="ECO:0000313" key="3">
    <source>
        <dbReference type="Proteomes" id="UP000494165"/>
    </source>
</evidence>
<dbReference type="Proteomes" id="UP000494165">
    <property type="component" value="Unassembled WGS sequence"/>
</dbReference>
<protein>
    <submittedName>
        <fullName evidence="2">Uncharacterized protein</fullName>
    </submittedName>
</protein>
<keyword evidence="3" id="KW-1185">Reference proteome</keyword>
<feature type="compositionally biased region" description="Basic residues" evidence="1">
    <location>
        <begin position="43"/>
        <end position="52"/>
    </location>
</feature>
<evidence type="ECO:0000313" key="2">
    <source>
        <dbReference type="EMBL" id="CAB3377923.1"/>
    </source>
</evidence>